<evidence type="ECO:0000313" key="8">
    <source>
        <dbReference type="EMBL" id="ETS78422.1"/>
    </source>
</evidence>
<evidence type="ECO:0000256" key="6">
    <source>
        <dbReference type="SAM" id="Phobius"/>
    </source>
</evidence>
<feature type="transmembrane region" description="Helical" evidence="6">
    <location>
        <begin position="361"/>
        <end position="380"/>
    </location>
</feature>
<evidence type="ECO:0000256" key="5">
    <source>
        <dbReference type="SAM" id="MobiDB-lite"/>
    </source>
</evidence>
<feature type="transmembrane region" description="Helical" evidence="6">
    <location>
        <begin position="449"/>
        <end position="475"/>
    </location>
</feature>
<dbReference type="GO" id="GO:0022857">
    <property type="term" value="F:transmembrane transporter activity"/>
    <property type="evidence" value="ECO:0007669"/>
    <property type="project" value="InterPro"/>
</dbReference>
<keyword evidence="4 6" id="KW-0472">Membrane</keyword>
<proteinExistence type="predicted"/>
<feature type="transmembrane region" description="Helical" evidence="6">
    <location>
        <begin position="418"/>
        <end position="437"/>
    </location>
</feature>
<dbReference type="PROSITE" id="PS50850">
    <property type="entry name" value="MFS"/>
    <property type="match status" value="1"/>
</dbReference>
<feature type="transmembrane region" description="Helical" evidence="6">
    <location>
        <begin position="185"/>
        <end position="206"/>
    </location>
</feature>
<dbReference type="HOGENOM" id="CLU_000960_22_1_1"/>
<evidence type="ECO:0000259" key="7">
    <source>
        <dbReference type="PROSITE" id="PS50850"/>
    </source>
</evidence>
<dbReference type="PANTHER" id="PTHR23501:SF198">
    <property type="entry name" value="AZOLE RESISTANCE PROTEIN 1-RELATED"/>
    <property type="match status" value="1"/>
</dbReference>
<dbReference type="GeneID" id="19275497"/>
<dbReference type="InterPro" id="IPR036259">
    <property type="entry name" value="MFS_trans_sf"/>
</dbReference>
<dbReference type="eggNOG" id="KOG0254">
    <property type="taxonomic scope" value="Eukaryota"/>
</dbReference>
<dbReference type="EMBL" id="KI912115">
    <property type="protein sequence ID" value="ETS78422.1"/>
    <property type="molecule type" value="Genomic_DNA"/>
</dbReference>
<sequence length="554" mass="59740">MTANIQQDAIELSQSEPYAKSMEKNEPAAKDFSKSIETDVSPETHSVGDDEDYPTGLKFWLIILDLGALLVLGGLDNNIVATTVPSITDHFHTVADIGWYNSAFRLCSCAFQFVFGRLYKVFSVKLTFMLANTILLVGSILCSTAVTSTMFIIGRAVSGIGFAGIIGGVLNIISHIMPLRKRPLYCGMLSGVESAAVIAAPIVGGALTQSLGWRWCFWINLPIGGVTLLMTIFLVSDPRPGDPSMTTKQRLAQLDPISNLLLIPALTSLFIALSWAGIEYSWTDGKVIGPIVTFVVLMALFVYYQHVRGEAAALPPRIIGKRSIIAGAVFAIGTNSSINILEYYLPTYYQTVREYSPGSSGYMIIPIIVGSPIGMFLCGFGTSTIGYYTPFMLLASITMPIFSGLVTTFDATTSFVRLILYSGAFGFASGIGFNAPISAVQVVLPIEDVSLGISIILFAQQIGPAITMAVAQVIFINRLSTNLIGTISTLDPATIQNSGLTEIINDVPAAQHMEVLEGISRSLDETWYLVVGLTCATLIGSLLMEWRSVKHKKS</sequence>
<dbReference type="InterPro" id="IPR020846">
    <property type="entry name" value="MFS_dom"/>
</dbReference>
<feature type="transmembrane region" description="Helical" evidence="6">
    <location>
        <begin position="212"/>
        <end position="236"/>
    </location>
</feature>
<evidence type="ECO:0000256" key="2">
    <source>
        <dbReference type="ARBA" id="ARBA00022692"/>
    </source>
</evidence>
<dbReference type="RefSeq" id="XP_007837256.1">
    <property type="nucleotide sequence ID" value="XM_007839065.1"/>
</dbReference>
<dbReference type="GO" id="GO:0005886">
    <property type="term" value="C:plasma membrane"/>
    <property type="evidence" value="ECO:0007669"/>
    <property type="project" value="TreeGrafter"/>
</dbReference>
<keyword evidence="3 6" id="KW-1133">Transmembrane helix</keyword>
<feature type="transmembrane region" description="Helical" evidence="6">
    <location>
        <begin position="387"/>
        <end position="406"/>
    </location>
</feature>
<feature type="compositionally biased region" description="Basic and acidic residues" evidence="5">
    <location>
        <begin position="21"/>
        <end position="37"/>
    </location>
</feature>
<dbReference type="SUPFAM" id="SSF103473">
    <property type="entry name" value="MFS general substrate transporter"/>
    <property type="match status" value="1"/>
</dbReference>
<dbReference type="InParanoid" id="W3WZ71"/>
<dbReference type="Gene3D" id="1.20.1720.10">
    <property type="entry name" value="Multidrug resistance protein D"/>
    <property type="match status" value="1"/>
</dbReference>
<feature type="transmembrane region" description="Helical" evidence="6">
    <location>
        <begin position="287"/>
        <end position="304"/>
    </location>
</feature>
<feature type="transmembrane region" description="Helical" evidence="6">
    <location>
        <begin position="526"/>
        <end position="544"/>
    </location>
</feature>
<dbReference type="FunCoup" id="W3WZ71">
    <property type="interactions" value="78"/>
</dbReference>
<feature type="region of interest" description="Disordered" evidence="5">
    <location>
        <begin position="1"/>
        <end position="49"/>
    </location>
</feature>
<evidence type="ECO:0000256" key="4">
    <source>
        <dbReference type="ARBA" id="ARBA00023136"/>
    </source>
</evidence>
<dbReference type="AlphaFoldDB" id="W3WZ71"/>
<feature type="compositionally biased region" description="Polar residues" evidence="5">
    <location>
        <begin position="1"/>
        <end position="16"/>
    </location>
</feature>
<feature type="transmembrane region" description="Helical" evidence="6">
    <location>
        <begin position="152"/>
        <end position="173"/>
    </location>
</feature>
<comment type="subcellular location">
    <subcellularLocation>
        <location evidence="1">Membrane</location>
        <topology evidence="1">Multi-pass membrane protein</topology>
    </subcellularLocation>
</comment>
<dbReference type="InterPro" id="IPR011701">
    <property type="entry name" value="MFS"/>
</dbReference>
<dbReference type="OMA" id="NQYRRGD"/>
<dbReference type="PANTHER" id="PTHR23501">
    <property type="entry name" value="MAJOR FACILITATOR SUPERFAMILY"/>
    <property type="match status" value="1"/>
</dbReference>
<dbReference type="Proteomes" id="UP000030651">
    <property type="component" value="Unassembled WGS sequence"/>
</dbReference>
<gene>
    <name evidence="8" type="ORF">PFICI_10484</name>
</gene>
<dbReference type="Pfam" id="PF07690">
    <property type="entry name" value="MFS_1"/>
    <property type="match status" value="1"/>
</dbReference>
<feature type="transmembrane region" description="Helical" evidence="6">
    <location>
        <begin position="126"/>
        <end position="146"/>
    </location>
</feature>
<dbReference type="Gene3D" id="1.20.1250.20">
    <property type="entry name" value="MFS general substrate transporter like domains"/>
    <property type="match status" value="1"/>
</dbReference>
<feature type="transmembrane region" description="Helical" evidence="6">
    <location>
        <begin position="324"/>
        <end position="341"/>
    </location>
</feature>
<reference evidence="9" key="1">
    <citation type="journal article" date="2015" name="BMC Genomics">
        <title>Genomic and transcriptomic analysis of the endophytic fungus Pestalotiopsis fici reveals its lifestyle and high potential for synthesis of natural products.</title>
        <authorList>
            <person name="Wang X."/>
            <person name="Zhang X."/>
            <person name="Liu L."/>
            <person name="Xiang M."/>
            <person name="Wang W."/>
            <person name="Sun X."/>
            <person name="Che Y."/>
            <person name="Guo L."/>
            <person name="Liu G."/>
            <person name="Guo L."/>
            <person name="Wang C."/>
            <person name="Yin W.B."/>
            <person name="Stadler M."/>
            <person name="Zhang X."/>
            <person name="Liu X."/>
        </authorList>
    </citation>
    <scope>NUCLEOTIDE SEQUENCE [LARGE SCALE GENOMIC DNA]</scope>
    <source>
        <strain evidence="9">W106-1 / CGMCC3.15140</strain>
    </source>
</reference>
<accession>W3WZ71</accession>
<protein>
    <recommendedName>
        <fullName evidence="7">Major facilitator superfamily (MFS) profile domain-containing protein</fullName>
    </recommendedName>
</protein>
<feature type="domain" description="Major facilitator superfamily (MFS) profile" evidence="7">
    <location>
        <begin position="62"/>
        <end position="549"/>
    </location>
</feature>
<evidence type="ECO:0000256" key="1">
    <source>
        <dbReference type="ARBA" id="ARBA00004141"/>
    </source>
</evidence>
<keyword evidence="2 6" id="KW-0812">Transmembrane</keyword>
<evidence type="ECO:0000313" key="9">
    <source>
        <dbReference type="Proteomes" id="UP000030651"/>
    </source>
</evidence>
<feature type="transmembrane region" description="Helical" evidence="6">
    <location>
        <begin position="257"/>
        <end position="275"/>
    </location>
</feature>
<dbReference type="KEGG" id="pfy:PFICI_10484"/>
<keyword evidence="9" id="KW-1185">Reference proteome</keyword>
<organism evidence="8 9">
    <name type="scientific">Pestalotiopsis fici (strain W106-1 / CGMCC3.15140)</name>
    <dbReference type="NCBI Taxonomy" id="1229662"/>
    <lineage>
        <taxon>Eukaryota</taxon>
        <taxon>Fungi</taxon>
        <taxon>Dikarya</taxon>
        <taxon>Ascomycota</taxon>
        <taxon>Pezizomycotina</taxon>
        <taxon>Sordariomycetes</taxon>
        <taxon>Xylariomycetidae</taxon>
        <taxon>Amphisphaeriales</taxon>
        <taxon>Sporocadaceae</taxon>
        <taxon>Pestalotiopsis</taxon>
    </lineage>
</organism>
<dbReference type="OrthoDB" id="2985014at2759"/>
<evidence type="ECO:0000256" key="3">
    <source>
        <dbReference type="ARBA" id="ARBA00022989"/>
    </source>
</evidence>
<name>W3WZ71_PESFW</name>